<keyword evidence="1" id="KW-0472">Membrane</keyword>
<reference evidence="2 3" key="1">
    <citation type="submission" date="2020-12" db="EMBL/GenBank/DDBJ databases">
        <title>Metabolic potential, ecology and presence of endohyphal bacteria is reflected in genomic diversity of Mucoromycotina.</title>
        <authorList>
            <person name="Muszewska A."/>
            <person name="Okrasinska A."/>
            <person name="Steczkiewicz K."/>
            <person name="Drgas O."/>
            <person name="Orlowska M."/>
            <person name="Perlinska-Lenart U."/>
            <person name="Aleksandrzak-Piekarczyk T."/>
            <person name="Szatraj K."/>
            <person name="Zielenkiewicz U."/>
            <person name="Pilsyk S."/>
            <person name="Malc E."/>
            <person name="Mieczkowski P."/>
            <person name="Kruszewska J.S."/>
            <person name="Biernat P."/>
            <person name="Pawlowska J."/>
        </authorList>
    </citation>
    <scope>NUCLEOTIDE SEQUENCE [LARGE SCALE GENOMIC DNA]</scope>
    <source>
        <strain evidence="2 3">CBS 142.35</strain>
    </source>
</reference>
<feature type="transmembrane region" description="Helical" evidence="1">
    <location>
        <begin position="10"/>
        <end position="28"/>
    </location>
</feature>
<feature type="transmembrane region" description="Helical" evidence="1">
    <location>
        <begin position="104"/>
        <end position="126"/>
    </location>
</feature>
<feature type="transmembrane region" description="Helical" evidence="1">
    <location>
        <begin position="173"/>
        <end position="194"/>
    </location>
</feature>
<name>A0A8H7S716_9FUNG</name>
<evidence type="ECO:0000256" key="1">
    <source>
        <dbReference type="SAM" id="Phobius"/>
    </source>
</evidence>
<dbReference type="Proteomes" id="UP000646827">
    <property type="component" value="Unassembled WGS sequence"/>
</dbReference>
<evidence type="ECO:0000313" key="3">
    <source>
        <dbReference type="Proteomes" id="UP000646827"/>
    </source>
</evidence>
<accession>A0A8H7S716</accession>
<feature type="transmembrane region" description="Helical" evidence="1">
    <location>
        <begin position="224"/>
        <end position="241"/>
    </location>
</feature>
<evidence type="ECO:0000313" key="2">
    <source>
        <dbReference type="EMBL" id="KAG2222658.1"/>
    </source>
</evidence>
<feature type="transmembrane region" description="Helical" evidence="1">
    <location>
        <begin position="138"/>
        <end position="161"/>
    </location>
</feature>
<dbReference type="AlphaFoldDB" id="A0A8H7S716"/>
<keyword evidence="1" id="KW-1133">Transmembrane helix</keyword>
<gene>
    <name evidence="2" type="ORF">INT45_013472</name>
</gene>
<keyword evidence="1" id="KW-0812">Transmembrane</keyword>
<comment type="caution">
    <text evidence="2">The sequence shown here is derived from an EMBL/GenBank/DDBJ whole genome shotgun (WGS) entry which is preliminary data.</text>
</comment>
<dbReference type="EMBL" id="JAEPRB010000077">
    <property type="protein sequence ID" value="KAG2222658.1"/>
    <property type="molecule type" value="Genomic_DNA"/>
</dbReference>
<dbReference type="OrthoDB" id="5586934at2759"/>
<dbReference type="PANTHER" id="PTHR33802:SF1">
    <property type="entry name" value="XK-RELATED PROTEIN"/>
    <property type="match status" value="1"/>
</dbReference>
<dbReference type="PANTHER" id="PTHR33802">
    <property type="entry name" value="SI:CH211-161H7.5-RELATED"/>
    <property type="match status" value="1"/>
</dbReference>
<protein>
    <submittedName>
        <fullName evidence="2">Uncharacterized protein</fullName>
    </submittedName>
</protein>
<proteinExistence type="predicted"/>
<sequence>MSKFHIFQKVVNVVVYLFFLSTTVYSVVGPAPEDGSASDGQTYITPSFWIEWVWTVIHLLLGAFVIYQWFESAHEQAIHGVGWHFVISVLLNAAWLALVKHNHYIIGFVFLLLTASSVSFVFYNLANNHPASTWYHKLFIHAPFSLWHGWIVFSAVVGLFQAFSHTSEEGPGVWSRIFVIIGLLFLTFTSVGYVEYKKQKGDITSAFVIALGLLAVFTNQSDNWIRWVAFAGAIVSFLYPARPYVFKLVGRNTEAENAPLLG</sequence>
<feature type="transmembrane region" description="Helical" evidence="1">
    <location>
        <begin position="48"/>
        <end position="70"/>
    </location>
</feature>
<organism evidence="2 3">
    <name type="scientific">Circinella minor</name>
    <dbReference type="NCBI Taxonomy" id="1195481"/>
    <lineage>
        <taxon>Eukaryota</taxon>
        <taxon>Fungi</taxon>
        <taxon>Fungi incertae sedis</taxon>
        <taxon>Mucoromycota</taxon>
        <taxon>Mucoromycotina</taxon>
        <taxon>Mucoromycetes</taxon>
        <taxon>Mucorales</taxon>
        <taxon>Lichtheimiaceae</taxon>
        <taxon>Circinella</taxon>
    </lineage>
</organism>
<keyword evidence="3" id="KW-1185">Reference proteome</keyword>
<feature type="transmembrane region" description="Helical" evidence="1">
    <location>
        <begin position="201"/>
        <end position="218"/>
    </location>
</feature>
<feature type="transmembrane region" description="Helical" evidence="1">
    <location>
        <begin position="77"/>
        <end position="98"/>
    </location>
</feature>